<reference evidence="2" key="1">
    <citation type="submission" date="2011-07" db="EMBL/GenBank/DDBJ databases">
        <authorList>
            <consortium name="Caenorhabditis brenneri Sequencing and Analysis Consortium"/>
            <person name="Wilson R.K."/>
        </authorList>
    </citation>
    <scope>NUCLEOTIDE SEQUENCE [LARGE SCALE GENOMIC DNA]</scope>
    <source>
        <strain evidence="2">PB2801</strain>
    </source>
</reference>
<organism evidence="2">
    <name type="scientific">Caenorhabditis brenneri</name>
    <name type="common">Nematode worm</name>
    <dbReference type="NCBI Taxonomy" id="135651"/>
    <lineage>
        <taxon>Eukaryota</taxon>
        <taxon>Metazoa</taxon>
        <taxon>Ecdysozoa</taxon>
        <taxon>Nematoda</taxon>
        <taxon>Chromadorea</taxon>
        <taxon>Rhabditida</taxon>
        <taxon>Rhabditina</taxon>
        <taxon>Rhabditomorpha</taxon>
        <taxon>Rhabditoidea</taxon>
        <taxon>Rhabditidae</taxon>
        <taxon>Peloderinae</taxon>
        <taxon>Caenorhabditis</taxon>
    </lineage>
</organism>
<proteinExistence type="predicted"/>
<dbReference type="InParanoid" id="G0P9E3"/>
<dbReference type="EMBL" id="GL380150">
    <property type="protein sequence ID" value="EGT48485.1"/>
    <property type="molecule type" value="Genomic_DNA"/>
</dbReference>
<keyword evidence="2" id="KW-1185">Reference proteome</keyword>
<protein>
    <submittedName>
        <fullName evidence="1">Uncharacterized protein</fullName>
    </submittedName>
</protein>
<gene>
    <name evidence="1" type="ORF">CAEBREN_07516</name>
</gene>
<evidence type="ECO:0000313" key="2">
    <source>
        <dbReference type="Proteomes" id="UP000008068"/>
    </source>
</evidence>
<accession>G0P9E3</accession>
<evidence type="ECO:0000313" key="1">
    <source>
        <dbReference type="EMBL" id="EGT48485.1"/>
    </source>
</evidence>
<dbReference type="HOGENOM" id="CLU_1435617_0_0_1"/>
<dbReference type="Proteomes" id="UP000008068">
    <property type="component" value="Unassembled WGS sequence"/>
</dbReference>
<dbReference type="AlphaFoldDB" id="G0P9E3"/>
<name>G0P9E3_CAEBE</name>
<sequence length="189" mass="21815">MEALIVKKLVGIVDLCSNLELTSAFSDDLSISEMMERIPYHIRIRFMPKRIRTDYCVEEQCELVFEELKEKRVPYLSLDVANKNAMKFLDCTLEGDCFKCGKEGTAKATRLFVLPSVLLVKPKHDVIGGGWARNISYMMGSRLWKPYFFFCTLPDDDTLHCMEPEQYSTTTSTKLFAIILEEEDGNWEE</sequence>